<accession>A0AAD1TCE0</accession>
<feature type="region of interest" description="Disordered" evidence="1">
    <location>
        <begin position="1"/>
        <end position="74"/>
    </location>
</feature>
<evidence type="ECO:0000313" key="3">
    <source>
        <dbReference type="Proteomes" id="UP001295444"/>
    </source>
</evidence>
<proteinExistence type="predicted"/>
<feature type="region of interest" description="Disordered" evidence="1">
    <location>
        <begin position="173"/>
        <end position="201"/>
    </location>
</feature>
<organism evidence="2 3">
    <name type="scientific">Pelobates cultripes</name>
    <name type="common">Western spadefoot toad</name>
    <dbReference type="NCBI Taxonomy" id="61616"/>
    <lineage>
        <taxon>Eukaryota</taxon>
        <taxon>Metazoa</taxon>
        <taxon>Chordata</taxon>
        <taxon>Craniata</taxon>
        <taxon>Vertebrata</taxon>
        <taxon>Euteleostomi</taxon>
        <taxon>Amphibia</taxon>
        <taxon>Batrachia</taxon>
        <taxon>Anura</taxon>
        <taxon>Pelobatoidea</taxon>
        <taxon>Pelobatidae</taxon>
        <taxon>Pelobates</taxon>
    </lineage>
</organism>
<dbReference type="EMBL" id="OW240923">
    <property type="protein sequence ID" value="CAH2324131.1"/>
    <property type="molecule type" value="Genomic_DNA"/>
</dbReference>
<gene>
    <name evidence="2" type="ORF">PECUL_23A041434</name>
</gene>
<feature type="compositionally biased region" description="Basic and acidic residues" evidence="1">
    <location>
        <begin position="175"/>
        <end position="184"/>
    </location>
</feature>
<keyword evidence="3" id="KW-1185">Reference proteome</keyword>
<name>A0AAD1TCE0_PELCU</name>
<protein>
    <submittedName>
        <fullName evidence="2">Uncharacterized protein</fullName>
    </submittedName>
</protein>
<evidence type="ECO:0000313" key="2">
    <source>
        <dbReference type="EMBL" id="CAH2324131.1"/>
    </source>
</evidence>
<sequence length="201" mass="21920">MGKKSHKSQAATSQDMQDIGVLLQRTPRPREQDQTETGAQDLKETGGVSNTTQGPPPTGLQTTQTSNSQDPATKQDIDNLFNRIQQLFAADIAVADLQQQLTALTDTVKQLQGSSSFHTDMEENDATHHAKTTRWSTPRSLTVYLNGTQLKATDVAEATTFLAAVGIDDTTQEQSARDTNRTWDMDNITPFTPRNGQGDGT</sequence>
<evidence type="ECO:0000256" key="1">
    <source>
        <dbReference type="SAM" id="MobiDB-lite"/>
    </source>
</evidence>
<reference evidence="2" key="1">
    <citation type="submission" date="2022-03" db="EMBL/GenBank/DDBJ databases">
        <authorList>
            <person name="Alioto T."/>
            <person name="Alioto T."/>
            <person name="Gomez Garrido J."/>
        </authorList>
    </citation>
    <scope>NUCLEOTIDE SEQUENCE</scope>
</reference>
<dbReference type="Proteomes" id="UP001295444">
    <property type="component" value="Chromosome 12"/>
</dbReference>
<dbReference type="AlphaFoldDB" id="A0AAD1TCE0"/>